<dbReference type="Proteomes" id="UP001221217">
    <property type="component" value="Unassembled WGS sequence"/>
</dbReference>
<evidence type="ECO:0000313" key="1">
    <source>
        <dbReference type="EMBL" id="MDC7226059.1"/>
    </source>
</evidence>
<comment type="caution">
    <text evidence="1">The sequence shown here is derived from an EMBL/GenBank/DDBJ whole genome shotgun (WGS) entry which is preliminary data.</text>
</comment>
<evidence type="ECO:0000313" key="2">
    <source>
        <dbReference type="Proteomes" id="UP001221217"/>
    </source>
</evidence>
<name>A0AAJ1ID97_9SPIO</name>
<dbReference type="EMBL" id="JAQQAL010000011">
    <property type="protein sequence ID" value="MDC7226059.1"/>
    <property type="molecule type" value="Genomic_DNA"/>
</dbReference>
<proteinExistence type="predicted"/>
<protein>
    <recommendedName>
        <fullName evidence="3">Uracil-DNA glycosylase</fullName>
    </recommendedName>
</protein>
<reference evidence="1 2" key="1">
    <citation type="submission" date="2022-12" db="EMBL/GenBank/DDBJ databases">
        <title>Metagenome assembled genome from gulf of manar.</title>
        <authorList>
            <person name="Kohli P."/>
            <person name="Pk S."/>
            <person name="Venkata Ramana C."/>
            <person name="Sasikala C."/>
        </authorList>
    </citation>
    <scope>NUCLEOTIDE SEQUENCE [LARGE SCALE GENOMIC DNA]</scope>
    <source>
        <strain evidence="1">JB008</strain>
    </source>
</reference>
<evidence type="ECO:0008006" key="3">
    <source>
        <dbReference type="Google" id="ProtNLM"/>
    </source>
</evidence>
<dbReference type="AlphaFoldDB" id="A0AAJ1ID97"/>
<organism evidence="1 2">
    <name type="scientific">Candidatus Thalassospirochaeta sargassi</name>
    <dbReference type="NCBI Taxonomy" id="3119039"/>
    <lineage>
        <taxon>Bacteria</taxon>
        <taxon>Pseudomonadati</taxon>
        <taxon>Spirochaetota</taxon>
        <taxon>Spirochaetia</taxon>
        <taxon>Spirochaetales</taxon>
        <taxon>Spirochaetaceae</taxon>
        <taxon>Candidatus Thalassospirochaeta</taxon>
    </lineage>
</organism>
<sequence length="65" mass="7823">MSNEPCFWYPVCPIKRFYDAGLIEEFWVREYCWSGGNGCVRKRMEAERRFHPDNMMPDGSIREDL</sequence>
<gene>
    <name evidence="1" type="ORF">PQJ61_04770</name>
</gene>
<accession>A0AAJ1ID97</accession>